<name>A0A161I115_9MICO</name>
<evidence type="ECO:0000259" key="7">
    <source>
        <dbReference type="PROSITE" id="PS51012"/>
    </source>
</evidence>
<feature type="transmembrane region" description="Helical" evidence="6">
    <location>
        <begin position="131"/>
        <end position="155"/>
    </location>
</feature>
<feature type="transmembrane region" description="Helical" evidence="6">
    <location>
        <begin position="102"/>
        <end position="125"/>
    </location>
</feature>
<evidence type="ECO:0000256" key="5">
    <source>
        <dbReference type="ARBA" id="ARBA00023251"/>
    </source>
</evidence>
<keyword evidence="4 6" id="KW-0472">Membrane</keyword>
<dbReference type="InterPro" id="IPR013525">
    <property type="entry name" value="ABC2_TM"/>
</dbReference>
<dbReference type="KEGG" id="ido:I598_3254"/>
<dbReference type="PATRIC" id="fig|1300344.3.peg.3274"/>
<keyword evidence="3 6" id="KW-1133">Transmembrane helix</keyword>
<keyword evidence="5" id="KW-0046">Antibiotic resistance</keyword>
<dbReference type="GO" id="GO:0043190">
    <property type="term" value="C:ATP-binding cassette (ABC) transporter complex"/>
    <property type="evidence" value="ECO:0007669"/>
    <property type="project" value="InterPro"/>
</dbReference>
<proteinExistence type="inferred from homology"/>
<dbReference type="PIRSF" id="PIRSF006648">
    <property type="entry name" value="DrrB"/>
    <property type="match status" value="1"/>
</dbReference>
<sequence>MTILTDTVTHLERDARAKLRTPWPYVESLADPLLLLLLFAPLAAAVGAAPDAASGSTMQWFAPGILVIMAFGTCAFIGSGLQEERASGALERIAATPTSRSAILAGRALRAALTVAVQGLVIVAVTTPLGLSFSVVGALVAAVVLTALAVGIAFLSLAAGVALGSAYAFWGVLTLAYTPLIVTSGALLPVQVAPDWLYALSRANPMAHAVDALRALFAGNLADPSIVVALATAAAMIVAGAALGNHALRHLRA</sequence>
<dbReference type="Pfam" id="PF01061">
    <property type="entry name" value="ABC2_membrane"/>
    <property type="match status" value="1"/>
</dbReference>
<dbReference type="InterPro" id="IPR000412">
    <property type="entry name" value="ABC_2_transport"/>
</dbReference>
<dbReference type="InterPro" id="IPR051784">
    <property type="entry name" value="Nod_factor_ABC_transporter"/>
</dbReference>
<dbReference type="PANTHER" id="PTHR43229:SF2">
    <property type="entry name" value="NODULATION PROTEIN J"/>
    <property type="match status" value="1"/>
</dbReference>
<feature type="transmembrane region" description="Helical" evidence="6">
    <location>
        <begin position="167"/>
        <end position="188"/>
    </location>
</feature>
<feature type="transmembrane region" description="Helical" evidence="6">
    <location>
        <begin position="60"/>
        <end position="81"/>
    </location>
</feature>
<accession>A0A161I115</accession>
<evidence type="ECO:0000256" key="6">
    <source>
        <dbReference type="RuleBase" id="RU361157"/>
    </source>
</evidence>
<keyword evidence="6" id="KW-1003">Cell membrane</keyword>
<dbReference type="Proteomes" id="UP000076794">
    <property type="component" value="Chromosome"/>
</dbReference>
<gene>
    <name evidence="8" type="primary">drrB_6</name>
    <name evidence="8" type="ORF">I598_3254</name>
</gene>
<feature type="domain" description="ABC transmembrane type-2" evidence="7">
    <location>
        <begin position="23"/>
        <end position="247"/>
    </location>
</feature>
<dbReference type="GO" id="GO:0046677">
    <property type="term" value="P:response to antibiotic"/>
    <property type="evidence" value="ECO:0007669"/>
    <property type="project" value="UniProtKB-KW"/>
</dbReference>
<dbReference type="STRING" id="1300344.I598_3254"/>
<dbReference type="AlphaFoldDB" id="A0A161I115"/>
<feature type="transmembrane region" description="Helical" evidence="6">
    <location>
        <begin position="226"/>
        <end position="248"/>
    </location>
</feature>
<feature type="transmembrane region" description="Helical" evidence="6">
    <location>
        <begin position="29"/>
        <end position="48"/>
    </location>
</feature>
<evidence type="ECO:0000256" key="4">
    <source>
        <dbReference type="ARBA" id="ARBA00023136"/>
    </source>
</evidence>
<evidence type="ECO:0000313" key="9">
    <source>
        <dbReference type="Proteomes" id="UP000076794"/>
    </source>
</evidence>
<keyword evidence="6" id="KW-0813">Transport</keyword>
<keyword evidence="9" id="KW-1185">Reference proteome</keyword>
<dbReference type="InterPro" id="IPR047817">
    <property type="entry name" value="ABC2_TM_bact-type"/>
</dbReference>
<evidence type="ECO:0000256" key="2">
    <source>
        <dbReference type="ARBA" id="ARBA00022692"/>
    </source>
</evidence>
<evidence type="ECO:0000256" key="3">
    <source>
        <dbReference type="ARBA" id="ARBA00022989"/>
    </source>
</evidence>
<comment type="similarity">
    <text evidence="6">Belongs to the ABC-2 integral membrane protein family.</text>
</comment>
<reference evidence="8 9" key="1">
    <citation type="submission" date="2016-01" db="EMBL/GenBank/DDBJ databases">
        <title>Complete genome sequence of a soil Actinobacterium, Isoptericola dokdonensis DS-3.</title>
        <authorList>
            <person name="Kwon S.-K."/>
            <person name="Kim J.F."/>
        </authorList>
    </citation>
    <scope>NUCLEOTIDE SEQUENCE [LARGE SCALE GENOMIC DNA]</scope>
    <source>
        <strain evidence="8 9">DS-3</strain>
    </source>
</reference>
<evidence type="ECO:0000313" key="8">
    <source>
        <dbReference type="EMBL" id="ANC32763.1"/>
    </source>
</evidence>
<evidence type="ECO:0000256" key="1">
    <source>
        <dbReference type="ARBA" id="ARBA00004141"/>
    </source>
</evidence>
<keyword evidence="2 6" id="KW-0812">Transmembrane</keyword>
<dbReference type="PROSITE" id="PS51012">
    <property type="entry name" value="ABC_TM2"/>
    <property type="match status" value="1"/>
</dbReference>
<dbReference type="PRINTS" id="PR00164">
    <property type="entry name" value="ABC2TRNSPORT"/>
</dbReference>
<dbReference type="RefSeq" id="WP_068204153.1">
    <property type="nucleotide sequence ID" value="NZ_CP014209.1"/>
</dbReference>
<organism evidence="8 9">
    <name type="scientific">Isoptericola dokdonensis DS-3</name>
    <dbReference type="NCBI Taxonomy" id="1300344"/>
    <lineage>
        <taxon>Bacteria</taxon>
        <taxon>Bacillati</taxon>
        <taxon>Actinomycetota</taxon>
        <taxon>Actinomycetes</taxon>
        <taxon>Micrococcales</taxon>
        <taxon>Promicromonosporaceae</taxon>
        <taxon>Isoptericola</taxon>
    </lineage>
</organism>
<comment type="subcellular location">
    <subcellularLocation>
        <location evidence="6">Cell membrane</location>
        <topology evidence="6">Multi-pass membrane protein</topology>
    </subcellularLocation>
    <subcellularLocation>
        <location evidence="1">Membrane</location>
        <topology evidence="1">Multi-pass membrane protein</topology>
    </subcellularLocation>
</comment>
<dbReference type="OrthoDB" id="9255971at2"/>
<protein>
    <recommendedName>
        <fullName evidence="6">Transport permease protein</fullName>
    </recommendedName>
</protein>
<dbReference type="EMBL" id="CP014209">
    <property type="protein sequence ID" value="ANC32763.1"/>
    <property type="molecule type" value="Genomic_DNA"/>
</dbReference>
<dbReference type="PANTHER" id="PTHR43229">
    <property type="entry name" value="NODULATION PROTEIN J"/>
    <property type="match status" value="1"/>
</dbReference>
<dbReference type="GO" id="GO:0140359">
    <property type="term" value="F:ABC-type transporter activity"/>
    <property type="evidence" value="ECO:0007669"/>
    <property type="project" value="InterPro"/>
</dbReference>